<evidence type="ECO:0000313" key="2">
    <source>
        <dbReference type="Proteomes" id="UP001060150"/>
    </source>
</evidence>
<protein>
    <submittedName>
        <fullName evidence="1">Uncharacterized protein</fullName>
    </submittedName>
</protein>
<proteinExistence type="predicted"/>
<sequence>MERSTAAWAIAVVTAGVVLVDSPAPASAQSSESAPTVVRQGNIWDFVPLREG</sequence>
<dbReference type="EMBL" id="CP102332">
    <property type="protein sequence ID" value="UUS34072.1"/>
    <property type="molecule type" value="Genomic_DNA"/>
</dbReference>
<name>A0ABY5NDD4_9ACTN</name>
<gene>
    <name evidence="1" type="ORF">NRO40_26780</name>
</gene>
<dbReference type="Proteomes" id="UP001060150">
    <property type="component" value="Chromosome"/>
</dbReference>
<reference evidence="1" key="1">
    <citation type="submission" date="2022-08" db="EMBL/GenBank/DDBJ databases">
        <title>Streptomyces changanensis sp. nov., an actinomycete isolated from soil.</title>
        <authorList>
            <person name="Wu H."/>
            <person name="Han L."/>
        </authorList>
    </citation>
    <scope>NUCLEOTIDE SEQUENCE</scope>
    <source>
        <strain evidence="1">HL-66</strain>
    </source>
</reference>
<dbReference type="RefSeq" id="WP_157901807.1">
    <property type="nucleotide sequence ID" value="NZ_CP102332.1"/>
</dbReference>
<evidence type="ECO:0000313" key="1">
    <source>
        <dbReference type="EMBL" id="UUS34072.1"/>
    </source>
</evidence>
<organism evidence="1 2">
    <name type="scientific">Streptomyces changanensis</name>
    <dbReference type="NCBI Taxonomy" id="2964669"/>
    <lineage>
        <taxon>Bacteria</taxon>
        <taxon>Bacillati</taxon>
        <taxon>Actinomycetota</taxon>
        <taxon>Actinomycetes</taxon>
        <taxon>Kitasatosporales</taxon>
        <taxon>Streptomycetaceae</taxon>
        <taxon>Streptomyces</taxon>
    </lineage>
</organism>
<keyword evidence="2" id="KW-1185">Reference proteome</keyword>
<accession>A0ABY5NDD4</accession>